<evidence type="ECO:0000256" key="1">
    <source>
        <dbReference type="SAM" id="MobiDB-lite"/>
    </source>
</evidence>
<name>A0AAD4DDA2_9FUNG</name>
<dbReference type="GO" id="GO:0035361">
    <property type="term" value="C:Cul8-RING ubiquitin ligase complex"/>
    <property type="evidence" value="ECO:0007669"/>
    <property type="project" value="TreeGrafter"/>
</dbReference>
<dbReference type="PANTHER" id="PTHR47667:SF1">
    <property type="entry name" value="REGULATOR OF TY1 TRANSPOSITION PROTEIN 107"/>
    <property type="match status" value="1"/>
</dbReference>
<dbReference type="EMBL" id="JAAAIL010000533">
    <property type="protein sequence ID" value="KAG0275025.1"/>
    <property type="molecule type" value="Genomic_DNA"/>
</dbReference>
<comment type="caution">
    <text evidence="3">The sequence shown here is derived from an EMBL/GenBank/DDBJ whole genome shotgun (WGS) entry which is preliminary data.</text>
</comment>
<dbReference type="PROSITE" id="PS50172">
    <property type="entry name" value="BRCT"/>
    <property type="match status" value="4"/>
</dbReference>
<feature type="region of interest" description="Disordered" evidence="1">
    <location>
        <begin position="531"/>
        <end position="560"/>
    </location>
</feature>
<organism evidence="3 4">
    <name type="scientific">Linnemannia exigua</name>
    <dbReference type="NCBI Taxonomy" id="604196"/>
    <lineage>
        <taxon>Eukaryota</taxon>
        <taxon>Fungi</taxon>
        <taxon>Fungi incertae sedis</taxon>
        <taxon>Mucoromycota</taxon>
        <taxon>Mortierellomycotina</taxon>
        <taxon>Mortierellomycetes</taxon>
        <taxon>Mortierellales</taxon>
        <taxon>Mortierellaceae</taxon>
        <taxon>Linnemannia</taxon>
    </lineage>
</organism>
<feature type="compositionally biased region" description="Low complexity" evidence="1">
    <location>
        <begin position="613"/>
        <end position="624"/>
    </location>
</feature>
<feature type="domain" description="BRCT" evidence="2">
    <location>
        <begin position="71"/>
        <end position="171"/>
    </location>
</feature>
<dbReference type="Gene3D" id="3.40.50.10190">
    <property type="entry name" value="BRCT domain"/>
    <property type="match status" value="5"/>
</dbReference>
<dbReference type="CDD" id="cd18432">
    <property type="entry name" value="BRCT_PAXIP1_rpt6_like"/>
    <property type="match status" value="1"/>
</dbReference>
<feature type="compositionally biased region" description="Acidic residues" evidence="1">
    <location>
        <begin position="995"/>
        <end position="1007"/>
    </location>
</feature>
<feature type="compositionally biased region" description="Acidic residues" evidence="1">
    <location>
        <begin position="710"/>
        <end position="726"/>
    </location>
</feature>
<feature type="domain" description="BRCT" evidence="2">
    <location>
        <begin position="172"/>
        <end position="263"/>
    </location>
</feature>
<dbReference type="Pfam" id="PF00533">
    <property type="entry name" value="BRCT"/>
    <property type="match status" value="2"/>
</dbReference>
<feature type="domain" description="BRCT" evidence="2">
    <location>
        <begin position="405"/>
        <end position="485"/>
    </location>
</feature>
<dbReference type="Pfam" id="PF12738">
    <property type="entry name" value="PTCB-BRCT"/>
    <property type="match status" value="1"/>
</dbReference>
<feature type="region of interest" description="Disordered" evidence="1">
    <location>
        <begin position="575"/>
        <end position="789"/>
    </location>
</feature>
<dbReference type="InterPro" id="IPR053036">
    <property type="entry name" value="CellCycle_DNARepair_Reg"/>
</dbReference>
<feature type="region of interest" description="Disordered" evidence="1">
    <location>
        <begin position="1"/>
        <end position="25"/>
    </location>
</feature>
<dbReference type="GO" id="GO:0005634">
    <property type="term" value="C:nucleus"/>
    <property type="evidence" value="ECO:0007669"/>
    <property type="project" value="TreeGrafter"/>
</dbReference>
<dbReference type="CDD" id="cd18436">
    <property type="entry name" value="BRCT_BRC1_like_rpt2"/>
    <property type="match status" value="1"/>
</dbReference>
<dbReference type="InterPro" id="IPR036420">
    <property type="entry name" value="BRCT_dom_sf"/>
</dbReference>
<evidence type="ECO:0000313" key="4">
    <source>
        <dbReference type="Proteomes" id="UP001194580"/>
    </source>
</evidence>
<feature type="compositionally biased region" description="Basic and acidic residues" evidence="1">
    <location>
        <begin position="541"/>
        <end position="553"/>
    </location>
</feature>
<dbReference type="AlphaFoldDB" id="A0AAD4DDA2"/>
<accession>A0AAD4DDA2</accession>
<dbReference type="GO" id="GO:1990683">
    <property type="term" value="P:DNA double-strand break attachment to nuclear envelope"/>
    <property type="evidence" value="ECO:0007669"/>
    <property type="project" value="TreeGrafter"/>
</dbReference>
<dbReference type="CDD" id="cd17743">
    <property type="entry name" value="BRCT_BRC1_like_rpt5"/>
    <property type="match status" value="1"/>
</dbReference>
<reference evidence="3" key="1">
    <citation type="journal article" date="2020" name="Fungal Divers.">
        <title>Resolving the Mortierellaceae phylogeny through synthesis of multi-gene phylogenetics and phylogenomics.</title>
        <authorList>
            <person name="Vandepol N."/>
            <person name="Liber J."/>
            <person name="Desiro A."/>
            <person name="Na H."/>
            <person name="Kennedy M."/>
            <person name="Barry K."/>
            <person name="Grigoriev I.V."/>
            <person name="Miller A.N."/>
            <person name="O'Donnell K."/>
            <person name="Stajich J.E."/>
            <person name="Bonito G."/>
        </authorList>
    </citation>
    <scope>NUCLEOTIDE SEQUENCE</scope>
    <source>
        <strain evidence="3">NRRL 28262</strain>
    </source>
</reference>
<evidence type="ECO:0000313" key="3">
    <source>
        <dbReference type="EMBL" id="KAG0275025.1"/>
    </source>
</evidence>
<dbReference type="PANTHER" id="PTHR47667">
    <property type="entry name" value="REGULATOR OF TY1 TRANSPOSITION PROTEIN 107"/>
    <property type="match status" value="1"/>
</dbReference>
<feature type="region of interest" description="Disordered" evidence="1">
    <location>
        <begin position="978"/>
        <end position="1007"/>
    </location>
</feature>
<feature type="domain" description="BRCT" evidence="2">
    <location>
        <begin position="840"/>
        <end position="897"/>
    </location>
</feature>
<gene>
    <name evidence="3" type="ORF">BGZ95_009256</name>
</gene>
<evidence type="ECO:0000259" key="2">
    <source>
        <dbReference type="PROSITE" id="PS50172"/>
    </source>
</evidence>
<dbReference type="CDD" id="cd18437">
    <property type="entry name" value="BRCT_BRC1_like_rpt3"/>
    <property type="match status" value="1"/>
</dbReference>
<dbReference type="Proteomes" id="UP001194580">
    <property type="component" value="Unassembled WGS sequence"/>
</dbReference>
<protein>
    <recommendedName>
        <fullName evidence="2">BRCT domain-containing protein</fullName>
    </recommendedName>
</protein>
<dbReference type="SUPFAM" id="SSF52113">
    <property type="entry name" value="BRCT domain"/>
    <property type="match status" value="4"/>
</dbReference>
<dbReference type="InterPro" id="IPR001357">
    <property type="entry name" value="BRCT_dom"/>
</dbReference>
<dbReference type="GO" id="GO:0006302">
    <property type="term" value="P:double-strand break repair"/>
    <property type="evidence" value="ECO:0007669"/>
    <property type="project" value="TreeGrafter"/>
</dbReference>
<dbReference type="SMART" id="SM00292">
    <property type="entry name" value="BRCT"/>
    <property type="match status" value="6"/>
</dbReference>
<dbReference type="Pfam" id="PF16770">
    <property type="entry name" value="RTT107_BRCT_5"/>
    <property type="match status" value="1"/>
</dbReference>
<dbReference type="Pfam" id="PF16589">
    <property type="entry name" value="BRCT_2"/>
    <property type="match status" value="1"/>
</dbReference>
<proteinExistence type="predicted"/>
<feature type="compositionally biased region" description="Basic residues" evidence="1">
    <location>
        <begin position="731"/>
        <end position="745"/>
    </location>
</feature>
<sequence length="1056" mass="116323">MSVIRHNPGSPAPMTPTSNLDEGEEVHSAGEDILSTVQEEARSTGEQEDLVVKQGREEEGFIYDEANNNASTDLLFQDVVFFLSPFLRPHLADELETELCGHGAMKARTSASISEIAWSATTSPTTHIISENLDIPDYKHAVARGIHIVTPEWVRRSIRTNMLQDPYGFSADPKMIFSGLCMATTGLPDYDRQVICAALDTFGGTYSATINTTVTHLIALAPSGAKYDYVSAHPELNIKIVLPHWFQRCCNAKRLLSVAMYMFPDPPIQENDDDLHPTPLPGYAPQLFANHSKPVLNFLNSPGNTIQQRVLENKYIYMADDLSIIPELRIKFGEKISQAGGILVDEYASDMVDIFICRFRAGNLYYEASNDGKIVGSADWLYHILSTGEFTSPKASLLHYPIPHEHVPGMSSLVITVSNYTGQLREYLKRMILAMGGNYKATLSSKSAEEPTTHIVCGDPTGEKYERGQEWNVKIVNHFWVEDCFLSWCLQSETQPRYVLLLANSQLSYVFGAEFPPEALEEWIIPDASDDEAQAETTDAGDEKTLVHVEPDARSSPVPEGMADMALSEEVHHGEYPEPEQDQPMAEASRSRQSSSGPALMEGVEIHQPTPSPRKSTPRPGSKSAMAGISKSAIISPLETPSSSSSLGDKDSAIPGNHSPGSVRVVSRKRGAALEATKALQQIVPDMNDFQEELKDEKRRKKRGKTVPLDEPEDDDIKDVETEETTEAPPTRRKTPTSPVKRKRISMGTVAEDPGTPVKSQEDTGNESEDIRTPSKKTKRATKVDKEKEKEVAAAIESTNGIDASATAGPASKLKQVRFITTGLTKEPSAKQIKALKALGIVSTNVVDQCTHLVAKSVGRTEKFLSALALGKIIVQEDWLQACIDANAILDESEYQIQDPDNEAKFGMNLYESLERAREKKVFENCVFYISPSTVPKLAALKVLIEAGGGKATALLHTGIGFLKDRIVKRNQHRIAAEAKAGKSGQGRKKKKNESEDEEEEDEEEDKEILAIVSCESDSDMWQAILEVGERIYSHEVIISGVLRQHLDLDDTHALA</sequence>
<keyword evidence="4" id="KW-1185">Reference proteome</keyword>